<sequence>MFSLANVIYERGKSSRLYYAKHDYDPLLDELHPLRDWIYADLKRGYERYCSDLDKPHRDSSGMRRSFPKMYRTDPASLSIQQLHKLFNEILEGGAVVPLSHPFRKYLLNAVDVLFGGEMPSCIARLRDQDDLISDLIRKQDVS</sequence>
<accession>A0ABR1EHQ0</accession>
<keyword evidence="2" id="KW-1185">Reference proteome</keyword>
<evidence type="ECO:0000313" key="1">
    <source>
        <dbReference type="EMBL" id="KAK6762215.1"/>
    </source>
</evidence>
<reference evidence="1 2" key="1">
    <citation type="submission" date="2023-08" db="EMBL/GenBank/DDBJ databases">
        <title>A Necator americanus chromosomal reference genome.</title>
        <authorList>
            <person name="Ilik V."/>
            <person name="Petrzelkova K.J."/>
            <person name="Pardy F."/>
            <person name="Fuh T."/>
            <person name="Niatou-Singa F.S."/>
            <person name="Gouil Q."/>
            <person name="Baker L."/>
            <person name="Ritchie M.E."/>
            <person name="Jex A.R."/>
            <person name="Gazzola D."/>
            <person name="Li H."/>
            <person name="Toshio Fujiwara R."/>
            <person name="Zhan B."/>
            <person name="Aroian R.V."/>
            <person name="Pafco B."/>
            <person name="Schwarz E.M."/>
        </authorList>
    </citation>
    <scope>NUCLEOTIDE SEQUENCE [LARGE SCALE GENOMIC DNA]</scope>
    <source>
        <strain evidence="1 2">Aroian</strain>
        <tissue evidence="1">Whole animal</tissue>
    </source>
</reference>
<protein>
    <submittedName>
        <fullName evidence="1">Uncharacterized protein</fullName>
    </submittedName>
</protein>
<dbReference type="EMBL" id="JAVFWL010000006">
    <property type="protein sequence ID" value="KAK6762215.1"/>
    <property type="molecule type" value="Genomic_DNA"/>
</dbReference>
<dbReference type="Proteomes" id="UP001303046">
    <property type="component" value="Unassembled WGS sequence"/>
</dbReference>
<organism evidence="1 2">
    <name type="scientific">Necator americanus</name>
    <name type="common">Human hookworm</name>
    <dbReference type="NCBI Taxonomy" id="51031"/>
    <lineage>
        <taxon>Eukaryota</taxon>
        <taxon>Metazoa</taxon>
        <taxon>Ecdysozoa</taxon>
        <taxon>Nematoda</taxon>
        <taxon>Chromadorea</taxon>
        <taxon>Rhabditida</taxon>
        <taxon>Rhabditina</taxon>
        <taxon>Rhabditomorpha</taxon>
        <taxon>Strongyloidea</taxon>
        <taxon>Ancylostomatidae</taxon>
        <taxon>Bunostominae</taxon>
        <taxon>Necator</taxon>
    </lineage>
</organism>
<comment type="caution">
    <text evidence="1">The sequence shown here is derived from an EMBL/GenBank/DDBJ whole genome shotgun (WGS) entry which is preliminary data.</text>
</comment>
<name>A0ABR1EHQ0_NECAM</name>
<evidence type="ECO:0000313" key="2">
    <source>
        <dbReference type="Proteomes" id="UP001303046"/>
    </source>
</evidence>
<proteinExistence type="predicted"/>
<gene>
    <name evidence="1" type="primary">Necator_chrX.g23232</name>
    <name evidence="1" type="ORF">RB195_023069</name>
</gene>